<keyword evidence="3" id="KW-0862">Zinc</keyword>
<dbReference type="Gene3D" id="2.170.150.70">
    <property type="match status" value="1"/>
</dbReference>
<name>I5BS25_9HYPH</name>
<dbReference type="PATRIC" id="fig|1189611.3.peg.4073"/>
<dbReference type="Proteomes" id="UP000004622">
    <property type="component" value="Unassembled WGS sequence"/>
</dbReference>
<sequence length="126" mass="14115">MRKNKQFQEERMRYQGGCHCGAVRYSVDVDLENPITCNCSYCSKRGSILAFTPLDNFTLEKGDESLTEYRFNTNTIEHLFCSGCGMESFARGAMPDGTKIAAVNVRCLDGVDLNGLKPQEYDGRAH</sequence>
<evidence type="ECO:0000256" key="2">
    <source>
        <dbReference type="ARBA" id="ARBA00022723"/>
    </source>
</evidence>
<dbReference type="InterPro" id="IPR006913">
    <property type="entry name" value="CENP-V/GFA"/>
</dbReference>
<organism evidence="5 6">
    <name type="scientific">Nitratireductor aquibiodomus RA22</name>
    <dbReference type="NCBI Taxonomy" id="1189611"/>
    <lineage>
        <taxon>Bacteria</taxon>
        <taxon>Pseudomonadati</taxon>
        <taxon>Pseudomonadota</taxon>
        <taxon>Alphaproteobacteria</taxon>
        <taxon>Hyphomicrobiales</taxon>
        <taxon>Phyllobacteriaceae</taxon>
        <taxon>Nitratireductor</taxon>
    </lineage>
</organism>
<protein>
    <submittedName>
        <fullName evidence="5">Glutathione-dependent formaldehyde-activating protein</fullName>
    </submittedName>
</protein>
<evidence type="ECO:0000313" key="6">
    <source>
        <dbReference type="Proteomes" id="UP000004622"/>
    </source>
</evidence>
<dbReference type="InterPro" id="IPR052355">
    <property type="entry name" value="CENP-V-like"/>
</dbReference>
<dbReference type="STRING" id="204799.GCA_001696575_02791"/>
<reference evidence="5 6" key="1">
    <citation type="journal article" date="2012" name="J. Bacteriol.">
        <title>Genome Sequence of Nitratireductor aquibiodomus Strain RA22.</title>
        <authorList>
            <person name="Singh A."/>
            <person name="Jangir P.K."/>
            <person name="Kumari C."/>
            <person name="Sharma R."/>
        </authorList>
    </citation>
    <scope>NUCLEOTIDE SEQUENCE [LARGE SCALE GENOMIC DNA]</scope>
    <source>
        <strain evidence="5 6">RA22</strain>
    </source>
</reference>
<proteinExistence type="inferred from homology"/>
<dbReference type="PANTHER" id="PTHR28620">
    <property type="entry name" value="CENTROMERE PROTEIN V"/>
    <property type="match status" value="1"/>
</dbReference>
<dbReference type="PROSITE" id="PS51891">
    <property type="entry name" value="CENP_V_GFA"/>
    <property type="match status" value="1"/>
</dbReference>
<evidence type="ECO:0000259" key="4">
    <source>
        <dbReference type="PROSITE" id="PS51891"/>
    </source>
</evidence>
<gene>
    <name evidence="5" type="ORF">A33O_20261</name>
</gene>
<evidence type="ECO:0000256" key="1">
    <source>
        <dbReference type="ARBA" id="ARBA00005495"/>
    </source>
</evidence>
<comment type="caution">
    <text evidence="5">The sequence shown here is derived from an EMBL/GenBank/DDBJ whole genome shotgun (WGS) entry which is preliminary data.</text>
</comment>
<dbReference type="InterPro" id="IPR011057">
    <property type="entry name" value="Mss4-like_sf"/>
</dbReference>
<dbReference type="SUPFAM" id="SSF51316">
    <property type="entry name" value="Mss4-like"/>
    <property type="match status" value="1"/>
</dbReference>
<accession>I5BS25</accession>
<dbReference type="PANTHER" id="PTHR28620:SF1">
    <property type="entry name" value="CENP-V_GFA DOMAIN-CONTAINING PROTEIN"/>
    <property type="match status" value="1"/>
</dbReference>
<dbReference type="AlphaFoldDB" id="I5BS25"/>
<dbReference type="GO" id="GO:0016846">
    <property type="term" value="F:carbon-sulfur lyase activity"/>
    <property type="evidence" value="ECO:0007669"/>
    <property type="project" value="InterPro"/>
</dbReference>
<evidence type="ECO:0000313" key="5">
    <source>
        <dbReference type="EMBL" id="EIM72377.1"/>
    </source>
</evidence>
<comment type="similarity">
    <text evidence="1">Belongs to the Gfa family.</text>
</comment>
<dbReference type="GO" id="GO:0046872">
    <property type="term" value="F:metal ion binding"/>
    <property type="evidence" value="ECO:0007669"/>
    <property type="project" value="UniProtKB-KW"/>
</dbReference>
<feature type="domain" description="CENP-V/GFA" evidence="4">
    <location>
        <begin position="14"/>
        <end position="122"/>
    </location>
</feature>
<evidence type="ECO:0000256" key="3">
    <source>
        <dbReference type="ARBA" id="ARBA00022833"/>
    </source>
</evidence>
<keyword evidence="2" id="KW-0479">Metal-binding</keyword>
<dbReference type="EMBL" id="AJXZ01000055">
    <property type="protein sequence ID" value="EIM72377.1"/>
    <property type="molecule type" value="Genomic_DNA"/>
</dbReference>
<dbReference type="Pfam" id="PF04828">
    <property type="entry name" value="GFA"/>
    <property type="match status" value="1"/>
</dbReference>